<dbReference type="NCBIfam" id="TIGR01444">
    <property type="entry name" value="fkbM_fam"/>
    <property type="match status" value="1"/>
</dbReference>
<dbReference type="PANTHER" id="PTHR34203">
    <property type="entry name" value="METHYLTRANSFERASE, FKBM FAMILY PROTEIN"/>
    <property type="match status" value="1"/>
</dbReference>
<dbReference type="Gene3D" id="3.40.50.150">
    <property type="entry name" value="Vaccinia Virus protein VP39"/>
    <property type="match status" value="1"/>
</dbReference>
<dbReference type="AlphaFoldDB" id="A0A382G350"/>
<proteinExistence type="predicted"/>
<accession>A0A382G350</accession>
<evidence type="ECO:0000259" key="1">
    <source>
        <dbReference type="Pfam" id="PF05050"/>
    </source>
</evidence>
<dbReference type="PANTHER" id="PTHR34203:SF15">
    <property type="entry name" value="SLL1173 PROTEIN"/>
    <property type="match status" value="1"/>
</dbReference>
<reference evidence="2" key="1">
    <citation type="submission" date="2018-05" db="EMBL/GenBank/DDBJ databases">
        <authorList>
            <person name="Lanie J.A."/>
            <person name="Ng W.-L."/>
            <person name="Kazmierczak K.M."/>
            <person name="Andrzejewski T.M."/>
            <person name="Davidsen T.M."/>
            <person name="Wayne K.J."/>
            <person name="Tettelin H."/>
            <person name="Glass J.I."/>
            <person name="Rusch D."/>
            <person name="Podicherti R."/>
            <person name="Tsui H.-C.T."/>
            <person name="Winkler M.E."/>
        </authorList>
    </citation>
    <scope>NUCLEOTIDE SEQUENCE</scope>
</reference>
<dbReference type="EMBL" id="UINC01053017">
    <property type="protein sequence ID" value="SVB69034.1"/>
    <property type="molecule type" value="Genomic_DNA"/>
</dbReference>
<dbReference type="InterPro" id="IPR052514">
    <property type="entry name" value="SAM-dependent_MTase"/>
</dbReference>
<gene>
    <name evidence="2" type="ORF">METZ01_LOCUS221888</name>
</gene>
<organism evidence="2">
    <name type="scientific">marine metagenome</name>
    <dbReference type="NCBI Taxonomy" id="408172"/>
    <lineage>
        <taxon>unclassified sequences</taxon>
        <taxon>metagenomes</taxon>
        <taxon>ecological metagenomes</taxon>
    </lineage>
</organism>
<sequence length="244" mass="27442">MRRVALWLRKPLKMALSDWADVTVWGLRLRLFPKGNLSEQRVLLMPQYFDRAERLALAGELAGGGVFLDIGANIGSYSLWAASLGAAVRVEAFEPDAELCNRLRFNLETNRLLDRVRVHNLALGSQRGAMFLERGEINRGQNRVVETAVEGAEEIRVETLTGFLREAGIDRITALKIDVEGHEVAVLKPMLEEVSRSAWPALIVCEIEKKYRSAAELAVWQLLVDAGYAMEKRARINGLFRLKQ</sequence>
<dbReference type="SUPFAM" id="SSF53335">
    <property type="entry name" value="S-adenosyl-L-methionine-dependent methyltransferases"/>
    <property type="match status" value="1"/>
</dbReference>
<dbReference type="Pfam" id="PF05050">
    <property type="entry name" value="Methyltransf_21"/>
    <property type="match status" value="1"/>
</dbReference>
<dbReference type="InterPro" id="IPR006342">
    <property type="entry name" value="FkbM_mtfrase"/>
</dbReference>
<feature type="domain" description="Methyltransferase FkbM" evidence="1">
    <location>
        <begin position="69"/>
        <end position="228"/>
    </location>
</feature>
<dbReference type="InterPro" id="IPR029063">
    <property type="entry name" value="SAM-dependent_MTases_sf"/>
</dbReference>
<protein>
    <recommendedName>
        <fullName evidence="1">Methyltransferase FkbM domain-containing protein</fullName>
    </recommendedName>
</protein>
<name>A0A382G350_9ZZZZ</name>
<evidence type="ECO:0000313" key="2">
    <source>
        <dbReference type="EMBL" id="SVB69034.1"/>
    </source>
</evidence>